<dbReference type="GeneID" id="95977190"/>
<dbReference type="Pfam" id="PF00134">
    <property type="entry name" value="Cyclin_N"/>
    <property type="match status" value="1"/>
</dbReference>
<sequence>MTTHHISEDDLYRTSTQFRLWTFSPEALQSMRQNTNTAATERAKQYLPQQDASTFMTCDEERRLVQRYCDTIASTAAHLKWASHVKATAIQYLKRFYLTNSVHTYPPKEIYKSVLFLASKTEGVHMTLGDFARSISSKPEQILAPEYKIIQALRFTLDVRQPIRGLRGSYMELESLAHGKFEPMPFIAASKTPRDLQRDMASLAAPTPSCLSDWSPTSPGEEKALVARAWAAYTCARTILDNAALLTDAYLLFTPPQIHLAALKLSDTPLLDFYISLHVPSTHPAGPQILETISRAAELMRDFDKATQIMSKDERVSVERRLEDVRDPSTVDLVRRHEEAKRGGAVEGVVDEQLAKKRRLAREASLKEGEDLFGPSL</sequence>
<reference evidence="5 6" key="1">
    <citation type="submission" date="2024-07" db="EMBL/GenBank/DDBJ databases">
        <title>Draft sequence of the Neodothiora populina.</title>
        <authorList>
            <person name="Drown D.D."/>
            <person name="Schuette U.S."/>
            <person name="Buechlein A.B."/>
            <person name="Rusch D.R."/>
            <person name="Winton L.W."/>
            <person name="Adams G.A."/>
        </authorList>
    </citation>
    <scope>NUCLEOTIDE SEQUENCE [LARGE SCALE GENOMIC DNA]</scope>
    <source>
        <strain evidence="5 6">CPC 39397</strain>
    </source>
</reference>
<feature type="domain" description="Cyclin C-terminal" evidence="4">
    <location>
        <begin position="161"/>
        <end position="300"/>
    </location>
</feature>
<proteinExistence type="predicted"/>
<accession>A0ABR3PEB9</accession>
<dbReference type="InterPro" id="IPR031658">
    <property type="entry name" value="Cyclin_C_2"/>
</dbReference>
<gene>
    <name evidence="5" type="ORF">AAFC00_003489</name>
</gene>
<comment type="caution">
    <text evidence="5">The sequence shown here is derived from an EMBL/GenBank/DDBJ whole genome shotgun (WGS) entry which is preliminary data.</text>
</comment>
<dbReference type="InterPro" id="IPR006671">
    <property type="entry name" value="Cyclin_N"/>
</dbReference>
<keyword evidence="6" id="KW-1185">Reference proteome</keyword>
<evidence type="ECO:0000313" key="6">
    <source>
        <dbReference type="Proteomes" id="UP001562354"/>
    </source>
</evidence>
<dbReference type="Proteomes" id="UP001562354">
    <property type="component" value="Unassembled WGS sequence"/>
</dbReference>
<name>A0ABR3PEB9_9PEZI</name>
<dbReference type="SUPFAM" id="SSF47954">
    <property type="entry name" value="Cyclin-like"/>
    <property type="match status" value="2"/>
</dbReference>
<dbReference type="InterPro" id="IPR043198">
    <property type="entry name" value="Cyclin/Ssn8"/>
</dbReference>
<evidence type="ECO:0000313" key="5">
    <source>
        <dbReference type="EMBL" id="KAL1304500.1"/>
    </source>
</evidence>
<dbReference type="Gene3D" id="1.10.472.10">
    <property type="entry name" value="Cyclin-like"/>
    <property type="match status" value="1"/>
</dbReference>
<evidence type="ECO:0000259" key="3">
    <source>
        <dbReference type="Pfam" id="PF00134"/>
    </source>
</evidence>
<feature type="domain" description="Cyclin N-terminal" evidence="3">
    <location>
        <begin position="40"/>
        <end position="157"/>
    </location>
</feature>
<dbReference type="RefSeq" id="XP_069200775.1">
    <property type="nucleotide sequence ID" value="XM_069342967.1"/>
</dbReference>
<dbReference type="CDD" id="cd20524">
    <property type="entry name" value="CYCLIN_CCNH_rpt1"/>
    <property type="match status" value="1"/>
</dbReference>
<dbReference type="EMBL" id="JBFMKM010000008">
    <property type="protein sequence ID" value="KAL1304500.1"/>
    <property type="molecule type" value="Genomic_DNA"/>
</dbReference>
<protein>
    <recommendedName>
        <fullName evidence="1">RNA polymerase II holoenzyme cyclin-like subunit</fullName>
    </recommendedName>
</protein>
<dbReference type="InterPro" id="IPR036915">
    <property type="entry name" value="Cyclin-like_sf"/>
</dbReference>
<evidence type="ECO:0000259" key="4">
    <source>
        <dbReference type="Pfam" id="PF16899"/>
    </source>
</evidence>
<dbReference type="PANTHER" id="PTHR10026">
    <property type="entry name" value="CYCLIN"/>
    <property type="match status" value="1"/>
</dbReference>
<dbReference type="Pfam" id="PF16899">
    <property type="entry name" value="Cyclin_C_2"/>
    <property type="match status" value="1"/>
</dbReference>
<keyword evidence="2" id="KW-0195">Cyclin</keyword>
<evidence type="ECO:0000256" key="2">
    <source>
        <dbReference type="ARBA" id="ARBA00023127"/>
    </source>
</evidence>
<evidence type="ECO:0000256" key="1">
    <source>
        <dbReference type="ARBA" id="ARBA00014912"/>
    </source>
</evidence>
<organism evidence="5 6">
    <name type="scientific">Neodothiora populina</name>
    <dbReference type="NCBI Taxonomy" id="2781224"/>
    <lineage>
        <taxon>Eukaryota</taxon>
        <taxon>Fungi</taxon>
        <taxon>Dikarya</taxon>
        <taxon>Ascomycota</taxon>
        <taxon>Pezizomycotina</taxon>
        <taxon>Dothideomycetes</taxon>
        <taxon>Dothideomycetidae</taxon>
        <taxon>Dothideales</taxon>
        <taxon>Dothioraceae</taxon>
        <taxon>Neodothiora</taxon>
    </lineage>
</organism>